<name>A0ABN3KCU6_9ACTN</name>
<keyword evidence="3" id="KW-1185">Reference proteome</keyword>
<dbReference type="Proteomes" id="UP001501638">
    <property type="component" value="Unassembled WGS sequence"/>
</dbReference>
<evidence type="ECO:0000313" key="3">
    <source>
        <dbReference type="Proteomes" id="UP001501638"/>
    </source>
</evidence>
<sequence>MVEQIVVAVGVGGIAAGVRVLLHWLSLRERERVFSRALRSRDDVVVEYRGADRARVTVRPYRKGERG</sequence>
<protein>
    <recommendedName>
        <fullName evidence="4">Secreted protein</fullName>
    </recommendedName>
</protein>
<keyword evidence="1" id="KW-0472">Membrane</keyword>
<dbReference type="EMBL" id="BAAASZ010000031">
    <property type="protein sequence ID" value="GAA2455943.1"/>
    <property type="molecule type" value="Genomic_DNA"/>
</dbReference>
<evidence type="ECO:0000256" key="1">
    <source>
        <dbReference type="SAM" id="Phobius"/>
    </source>
</evidence>
<organism evidence="2 3">
    <name type="scientific">Streptomyces macrosporus</name>
    <dbReference type="NCBI Taxonomy" id="44032"/>
    <lineage>
        <taxon>Bacteria</taxon>
        <taxon>Bacillati</taxon>
        <taxon>Actinomycetota</taxon>
        <taxon>Actinomycetes</taxon>
        <taxon>Kitasatosporales</taxon>
        <taxon>Streptomycetaceae</taxon>
        <taxon>Streptomyces</taxon>
    </lineage>
</organism>
<accession>A0ABN3KCU6</accession>
<proteinExistence type="predicted"/>
<comment type="caution">
    <text evidence="2">The sequence shown here is derived from an EMBL/GenBank/DDBJ whole genome shotgun (WGS) entry which is preliminary data.</text>
</comment>
<evidence type="ECO:0008006" key="4">
    <source>
        <dbReference type="Google" id="ProtNLM"/>
    </source>
</evidence>
<dbReference type="RefSeq" id="WP_344326405.1">
    <property type="nucleotide sequence ID" value="NZ_BAAASZ010000031.1"/>
</dbReference>
<keyword evidence="1" id="KW-0812">Transmembrane</keyword>
<feature type="transmembrane region" description="Helical" evidence="1">
    <location>
        <begin position="6"/>
        <end position="27"/>
    </location>
</feature>
<reference evidence="2 3" key="1">
    <citation type="journal article" date="2019" name="Int. J. Syst. Evol. Microbiol.">
        <title>The Global Catalogue of Microorganisms (GCM) 10K type strain sequencing project: providing services to taxonomists for standard genome sequencing and annotation.</title>
        <authorList>
            <consortium name="The Broad Institute Genomics Platform"/>
            <consortium name="The Broad Institute Genome Sequencing Center for Infectious Disease"/>
            <person name="Wu L."/>
            <person name="Ma J."/>
        </authorList>
    </citation>
    <scope>NUCLEOTIDE SEQUENCE [LARGE SCALE GENOMIC DNA]</scope>
    <source>
        <strain evidence="2 3">JCM 6305</strain>
    </source>
</reference>
<evidence type="ECO:0000313" key="2">
    <source>
        <dbReference type="EMBL" id="GAA2455943.1"/>
    </source>
</evidence>
<keyword evidence="1" id="KW-1133">Transmembrane helix</keyword>
<gene>
    <name evidence="2" type="ORF">GCM10010405_44980</name>
</gene>